<dbReference type="GO" id="GO:0016491">
    <property type="term" value="F:oxidoreductase activity"/>
    <property type="evidence" value="ECO:0007669"/>
    <property type="project" value="InterPro"/>
</dbReference>
<dbReference type="SUPFAM" id="SSF51905">
    <property type="entry name" value="FAD/NAD(P)-binding domain"/>
    <property type="match status" value="1"/>
</dbReference>
<dbReference type="Pfam" id="PF01593">
    <property type="entry name" value="Amino_oxidase"/>
    <property type="match status" value="1"/>
</dbReference>
<evidence type="ECO:0000313" key="3">
    <source>
        <dbReference type="Proteomes" id="UP000178082"/>
    </source>
</evidence>
<dbReference type="STRING" id="1817883.A3G31_07710"/>
<evidence type="ECO:0000259" key="1">
    <source>
        <dbReference type="Pfam" id="PF01593"/>
    </source>
</evidence>
<dbReference type="PANTHER" id="PTHR21197">
    <property type="entry name" value="UDP-GALACTOPYRANOSE MUTASE"/>
    <property type="match status" value="1"/>
</dbReference>
<dbReference type="Proteomes" id="UP000178082">
    <property type="component" value="Unassembled WGS sequence"/>
</dbReference>
<name>A0A1F7SHU8_9BACT</name>
<gene>
    <name evidence="2" type="ORF">A3G31_07710</name>
</gene>
<dbReference type="InterPro" id="IPR036188">
    <property type="entry name" value="FAD/NAD-bd_sf"/>
</dbReference>
<evidence type="ECO:0000313" key="2">
    <source>
        <dbReference type="EMBL" id="OGL53380.1"/>
    </source>
</evidence>
<comment type="caution">
    <text evidence="2">The sequence shown here is derived from an EMBL/GenBank/DDBJ whole genome shotgun (WGS) entry which is preliminary data.</text>
</comment>
<dbReference type="InterPro" id="IPR002937">
    <property type="entry name" value="Amino_oxidase"/>
</dbReference>
<dbReference type="EMBL" id="MGDI01000025">
    <property type="protein sequence ID" value="OGL53380.1"/>
    <property type="molecule type" value="Genomic_DNA"/>
</dbReference>
<accession>A0A1F7SHU8</accession>
<dbReference type="GO" id="GO:0005829">
    <property type="term" value="C:cytosol"/>
    <property type="evidence" value="ECO:0007669"/>
    <property type="project" value="TreeGrafter"/>
</dbReference>
<feature type="domain" description="Amine oxidase" evidence="1">
    <location>
        <begin position="11"/>
        <end position="435"/>
    </location>
</feature>
<proteinExistence type="predicted"/>
<dbReference type="AlphaFoldDB" id="A0A1F7SHU8"/>
<protein>
    <recommendedName>
        <fullName evidence="1">Amine oxidase domain-containing protein</fullName>
    </recommendedName>
</protein>
<dbReference type="PANTHER" id="PTHR21197:SF0">
    <property type="entry name" value="UDP-GALACTOPYRANOSE MUTASE"/>
    <property type="match status" value="1"/>
</dbReference>
<dbReference type="GO" id="GO:0008767">
    <property type="term" value="F:UDP-galactopyranose mutase activity"/>
    <property type="evidence" value="ECO:0007669"/>
    <property type="project" value="TreeGrafter"/>
</dbReference>
<reference evidence="2 3" key="1">
    <citation type="journal article" date="2016" name="Nat. Commun.">
        <title>Thousands of microbial genomes shed light on interconnected biogeochemical processes in an aquifer system.</title>
        <authorList>
            <person name="Anantharaman K."/>
            <person name="Brown C.T."/>
            <person name="Hug L.A."/>
            <person name="Sharon I."/>
            <person name="Castelle C.J."/>
            <person name="Probst A.J."/>
            <person name="Thomas B.C."/>
            <person name="Singh A."/>
            <person name="Wilkins M.J."/>
            <person name="Karaoz U."/>
            <person name="Brodie E.L."/>
            <person name="Williams K.H."/>
            <person name="Hubbard S.S."/>
            <person name="Banfield J.F."/>
        </authorList>
    </citation>
    <scope>NUCLEOTIDE SEQUENCE [LARGE SCALE GENOMIC DNA]</scope>
</reference>
<sequence length="438" mass="51373">MKKIVILGAGLAGLSAAFHIEREKNKLKNVDYEIFEKEMKAGGLCRTEVINGFSFDNSGHLLHLKNEYTRTLIERLLGDNLNLCKRDAWIYLRNRYIRYPFQANLDSLPEKVGNECLYEFYKANADNQHKRNDEFANFEDWILGRFGKGIARHFMVPFNRKLWGRDLKEISCKWVDKYIPVPRAEDIVNETGENKKKDYGYNVTFLYPKTGGIQTLPDAFEKKVKKIRLGMEVNEIDLKNKVLRFSNKEEIKYDVLISTIPLKELIRITINPPKRINNYAESLEHNSVLIINLGIKRNDSLKHWVYVPEEIYPFYRFGYFSNFSQHMAPKGESSLYCEVSYRRERKIDEEKVRNDVINGLIDIRVIKDESEIIEKKVLNIEYAYVIYNSEHEKLTKEIHEFLKQNSIFSIGRYGSWEYSSMEDAIIQGRDAVNQIAGE</sequence>
<organism evidence="2 3">
    <name type="scientific">Candidatus Schekmanbacteria bacterium RIFCSPLOWO2_12_FULL_38_15</name>
    <dbReference type="NCBI Taxonomy" id="1817883"/>
    <lineage>
        <taxon>Bacteria</taxon>
        <taxon>Candidatus Schekmaniibacteriota</taxon>
    </lineage>
</organism>
<dbReference type="Gene3D" id="3.50.50.60">
    <property type="entry name" value="FAD/NAD(P)-binding domain"/>
    <property type="match status" value="1"/>
</dbReference>
<dbReference type="GO" id="GO:0050660">
    <property type="term" value="F:flavin adenine dinucleotide binding"/>
    <property type="evidence" value="ECO:0007669"/>
    <property type="project" value="TreeGrafter"/>
</dbReference>